<dbReference type="Proteomes" id="UP000198402">
    <property type="component" value="Unassembled WGS sequence"/>
</dbReference>
<dbReference type="Pfam" id="PF13612">
    <property type="entry name" value="DDE_Tnp_1_3"/>
    <property type="match status" value="1"/>
</dbReference>
<dbReference type="AlphaFoldDB" id="A0A1Z5IJY1"/>
<evidence type="ECO:0000313" key="3">
    <source>
        <dbReference type="Proteomes" id="UP000198402"/>
    </source>
</evidence>
<dbReference type="STRING" id="1302250.GCA_001313225_02651"/>
<dbReference type="RefSeq" id="WP_089137168.1">
    <property type="nucleotide sequence ID" value="NZ_BCMG01000012.1"/>
</dbReference>
<organism evidence="2 3">
    <name type="scientific">Secundilactobacillus silagei JCM 19001</name>
    <dbReference type="NCBI Taxonomy" id="1302250"/>
    <lineage>
        <taxon>Bacteria</taxon>
        <taxon>Bacillati</taxon>
        <taxon>Bacillota</taxon>
        <taxon>Bacilli</taxon>
        <taxon>Lactobacillales</taxon>
        <taxon>Lactobacillaceae</taxon>
        <taxon>Secundilactobacillus</taxon>
    </lineage>
</organism>
<comment type="caution">
    <text evidence="2">The sequence shown here is derived from an EMBL/GenBank/DDBJ whole genome shotgun (WGS) entry which is preliminary data.</text>
</comment>
<feature type="domain" description="Transposase DDE" evidence="1">
    <location>
        <begin position="118"/>
        <end position="265"/>
    </location>
</feature>
<dbReference type="OrthoDB" id="2187339at2"/>
<name>A0A1Z5IJY1_9LACO</name>
<accession>A0A1Z5IJY1</accession>
<protein>
    <submittedName>
        <fullName evidence="2">Transposase</fullName>
    </submittedName>
</protein>
<keyword evidence="3" id="KW-1185">Reference proteome</keyword>
<evidence type="ECO:0000259" key="1">
    <source>
        <dbReference type="Pfam" id="PF13612"/>
    </source>
</evidence>
<sequence>MSDYAKCNQSTIKFQSPLNRRSEVLEPLYQRFIPSSIRFRRNVKQAKLTDVVVLALLCWQVELGMTDQRRFYRFLTSLGFQNLPERSRFSRICARTNRLFQLIRCGLMWTAMPQPSYTIIDSFPMPLCQNICNRRAKLFKSKADIGYNAIKKMWYYGFKGSFEVTNQGVAVAYTITAASKHDIKMVPILVDQYLCQHILGDVGYLSQKLHQQLAKIGVDFWTPKRRNMKQPKADQRLLKRQRRRIETVFSKWVSCFDLEHNRARSLSGFQTRIEQCLFVDTWFRIN</sequence>
<gene>
    <name evidence="2" type="ORF">IWT126_02137</name>
</gene>
<dbReference type="InterPro" id="IPR025668">
    <property type="entry name" value="Tnp_DDE_dom"/>
</dbReference>
<dbReference type="NCBIfam" id="NF033520">
    <property type="entry name" value="transpos_IS982"/>
    <property type="match status" value="1"/>
</dbReference>
<evidence type="ECO:0000313" key="2">
    <source>
        <dbReference type="EMBL" id="GAX02073.1"/>
    </source>
</evidence>
<proteinExistence type="predicted"/>
<reference evidence="2 3" key="1">
    <citation type="submission" date="2015-11" db="EMBL/GenBank/DDBJ databases">
        <title>Draft genome sequences of new species of the genus Lactobacillus isolated from orchardgrass silage.</title>
        <authorList>
            <person name="Tohno M."/>
            <person name="Tanizawa Y."/>
            <person name="Arita M."/>
        </authorList>
    </citation>
    <scope>NUCLEOTIDE SEQUENCE [LARGE SCALE GENOMIC DNA]</scope>
    <source>
        <strain evidence="2 3">IWT126</strain>
    </source>
</reference>
<dbReference type="EMBL" id="BCMG01000012">
    <property type="protein sequence ID" value="GAX02073.1"/>
    <property type="molecule type" value="Genomic_DNA"/>
</dbReference>